<evidence type="ECO:0000256" key="4">
    <source>
        <dbReference type="ARBA" id="ARBA00022801"/>
    </source>
</evidence>
<dbReference type="GO" id="GO:0004252">
    <property type="term" value="F:serine-type endopeptidase activity"/>
    <property type="evidence" value="ECO:0007669"/>
    <property type="project" value="InterPro"/>
</dbReference>
<keyword evidence="2" id="KW-0963">Cytoplasm</keyword>
<gene>
    <name evidence="7" type="ORF">EV378_2824</name>
</gene>
<dbReference type="PRINTS" id="PR00127">
    <property type="entry name" value="CLPPROTEASEP"/>
</dbReference>
<evidence type="ECO:0000313" key="8">
    <source>
        <dbReference type="Proteomes" id="UP000295560"/>
    </source>
</evidence>
<keyword evidence="5" id="KW-0720">Serine protease</keyword>
<evidence type="ECO:0000256" key="1">
    <source>
        <dbReference type="ARBA" id="ARBA00007039"/>
    </source>
</evidence>
<proteinExistence type="inferred from homology"/>
<sequence>MELGPRGERVADALADRLLDQRIVVLGQEIDDDVADAVCGRLLLLAAENRRHDITLYVSSSGGSPAAATAIHDTMRWVEPDVVTIVHGSVTGAGLLVAAAGARGRRTALPHARFHLTPPPGGVGVTSDVRGRSEELTRSRRELTELIAAYSGHTAEEVAADTERGRWFGATEALGYGLVDRVAGIDTTDSDT</sequence>
<organism evidence="7 8">
    <name type="scientific">Pseudonocardia endophytica</name>
    <dbReference type="NCBI Taxonomy" id="401976"/>
    <lineage>
        <taxon>Bacteria</taxon>
        <taxon>Bacillati</taxon>
        <taxon>Actinomycetota</taxon>
        <taxon>Actinomycetes</taxon>
        <taxon>Pseudonocardiales</taxon>
        <taxon>Pseudonocardiaceae</taxon>
        <taxon>Pseudonocardia</taxon>
    </lineage>
</organism>
<evidence type="ECO:0000313" key="7">
    <source>
        <dbReference type="EMBL" id="TCK26978.1"/>
    </source>
</evidence>
<dbReference type="Proteomes" id="UP000295560">
    <property type="component" value="Unassembled WGS sequence"/>
</dbReference>
<dbReference type="InterPro" id="IPR023562">
    <property type="entry name" value="ClpP/TepA"/>
</dbReference>
<dbReference type="InterPro" id="IPR029045">
    <property type="entry name" value="ClpP/crotonase-like_dom_sf"/>
</dbReference>
<dbReference type="EMBL" id="SMFZ01000001">
    <property type="protein sequence ID" value="TCK26978.1"/>
    <property type="molecule type" value="Genomic_DNA"/>
</dbReference>
<evidence type="ECO:0000256" key="6">
    <source>
        <dbReference type="RuleBase" id="RU003567"/>
    </source>
</evidence>
<evidence type="ECO:0000256" key="5">
    <source>
        <dbReference type="ARBA" id="ARBA00022825"/>
    </source>
</evidence>
<name>A0A4R1HX84_PSEEN</name>
<dbReference type="CDD" id="cd07017">
    <property type="entry name" value="S14_ClpP_2"/>
    <property type="match status" value="1"/>
</dbReference>
<dbReference type="SUPFAM" id="SSF52096">
    <property type="entry name" value="ClpP/crotonase"/>
    <property type="match status" value="1"/>
</dbReference>
<dbReference type="GO" id="GO:0009368">
    <property type="term" value="C:endopeptidase Clp complex"/>
    <property type="evidence" value="ECO:0007669"/>
    <property type="project" value="TreeGrafter"/>
</dbReference>
<keyword evidence="8" id="KW-1185">Reference proteome</keyword>
<dbReference type="PANTHER" id="PTHR10381:SF70">
    <property type="entry name" value="ATP-DEPENDENT CLP PROTEASE PROTEOLYTIC SUBUNIT"/>
    <property type="match status" value="1"/>
</dbReference>
<dbReference type="RefSeq" id="WP_132425033.1">
    <property type="nucleotide sequence ID" value="NZ_SMFZ01000001.1"/>
</dbReference>
<dbReference type="GO" id="GO:0006515">
    <property type="term" value="P:protein quality control for misfolded or incompletely synthesized proteins"/>
    <property type="evidence" value="ECO:0007669"/>
    <property type="project" value="TreeGrafter"/>
</dbReference>
<keyword evidence="4" id="KW-0378">Hydrolase</keyword>
<dbReference type="PANTHER" id="PTHR10381">
    <property type="entry name" value="ATP-DEPENDENT CLP PROTEASE PROTEOLYTIC SUBUNIT"/>
    <property type="match status" value="1"/>
</dbReference>
<dbReference type="OrthoDB" id="9802800at2"/>
<comment type="caution">
    <text evidence="7">The sequence shown here is derived from an EMBL/GenBank/DDBJ whole genome shotgun (WGS) entry which is preliminary data.</text>
</comment>
<dbReference type="Gene3D" id="3.90.226.10">
    <property type="entry name" value="2-enoyl-CoA Hydratase, Chain A, domain 1"/>
    <property type="match status" value="1"/>
</dbReference>
<dbReference type="GO" id="GO:0051117">
    <property type="term" value="F:ATPase binding"/>
    <property type="evidence" value="ECO:0007669"/>
    <property type="project" value="TreeGrafter"/>
</dbReference>
<dbReference type="Pfam" id="PF00574">
    <property type="entry name" value="CLP_protease"/>
    <property type="match status" value="1"/>
</dbReference>
<evidence type="ECO:0000256" key="3">
    <source>
        <dbReference type="ARBA" id="ARBA00022670"/>
    </source>
</evidence>
<reference evidence="7 8" key="1">
    <citation type="submission" date="2019-03" db="EMBL/GenBank/DDBJ databases">
        <title>Sequencing the genomes of 1000 actinobacteria strains.</title>
        <authorList>
            <person name="Klenk H.-P."/>
        </authorList>
    </citation>
    <scope>NUCLEOTIDE SEQUENCE [LARGE SCALE GENOMIC DNA]</scope>
    <source>
        <strain evidence="7 8">DSM 44969</strain>
    </source>
</reference>
<comment type="similarity">
    <text evidence="1 6">Belongs to the peptidase S14 family.</text>
</comment>
<dbReference type="InterPro" id="IPR001907">
    <property type="entry name" value="ClpP"/>
</dbReference>
<evidence type="ECO:0000256" key="2">
    <source>
        <dbReference type="ARBA" id="ARBA00022490"/>
    </source>
</evidence>
<keyword evidence="3 7" id="KW-0645">Protease</keyword>
<protein>
    <recommendedName>
        <fullName evidence="6">ATP-dependent Clp protease proteolytic subunit</fullName>
    </recommendedName>
</protein>
<accession>A0A4R1HX84</accession>
<dbReference type="AlphaFoldDB" id="A0A4R1HX84"/>
<dbReference type="GO" id="GO:0004176">
    <property type="term" value="F:ATP-dependent peptidase activity"/>
    <property type="evidence" value="ECO:0007669"/>
    <property type="project" value="InterPro"/>
</dbReference>